<dbReference type="PANTHER" id="PTHR33744">
    <property type="entry name" value="CARBOHYDRATE DIACID REGULATOR"/>
    <property type="match status" value="1"/>
</dbReference>
<dbReference type="EMBL" id="WEGI01000006">
    <property type="protein sequence ID" value="MQY27354.1"/>
    <property type="molecule type" value="Genomic_DNA"/>
</dbReference>
<dbReference type="PANTHER" id="PTHR33744:SF7">
    <property type="entry name" value="PUCR FAMILY TRANSCRIPTIONAL REGULATOR"/>
    <property type="match status" value="1"/>
</dbReference>
<dbReference type="AlphaFoldDB" id="A0A7K0DRA6"/>
<name>A0A7K0DRA6_9NOCA</name>
<dbReference type="Pfam" id="PF14361">
    <property type="entry name" value="RsbRD_N"/>
    <property type="match status" value="1"/>
</dbReference>
<dbReference type="InterPro" id="IPR025751">
    <property type="entry name" value="RsbRD_N_dom"/>
</dbReference>
<reference evidence="3 4" key="1">
    <citation type="submission" date="2019-10" db="EMBL/GenBank/DDBJ databases">
        <title>Nocardia macrotermitis sp. nov. and Nocardia aurantia sp. nov., isolated from the gut of fungus growing-termite Macrotermes natalensis.</title>
        <authorList>
            <person name="Benndorf R."/>
            <person name="Schwitalla J."/>
            <person name="Martin K."/>
            <person name="De Beer W."/>
            <person name="Kaster A.-K."/>
            <person name="Vollmers J."/>
            <person name="Poulsen M."/>
            <person name="Beemelmanns C."/>
        </authorList>
    </citation>
    <scope>NUCLEOTIDE SEQUENCE [LARGE SCALE GENOMIC DNA]</scope>
    <source>
        <strain evidence="3 4">RB56</strain>
    </source>
</reference>
<proteinExistence type="predicted"/>
<dbReference type="InterPro" id="IPR025736">
    <property type="entry name" value="PucR_C-HTH_dom"/>
</dbReference>
<dbReference type="OrthoDB" id="8026818at2"/>
<organism evidence="3 4">
    <name type="scientific">Nocardia aurantia</name>
    <dbReference type="NCBI Taxonomy" id="2585199"/>
    <lineage>
        <taxon>Bacteria</taxon>
        <taxon>Bacillati</taxon>
        <taxon>Actinomycetota</taxon>
        <taxon>Actinomycetes</taxon>
        <taxon>Mycobacteriales</taxon>
        <taxon>Nocardiaceae</taxon>
        <taxon>Nocardia</taxon>
    </lineage>
</organism>
<keyword evidence="4" id="KW-1185">Reference proteome</keyword>
<dbReference type="Pfam" id="PF13556">
    <property type="entry name" value="HTH_30"/>
    <property type="match status" value="1"/>
</dbReference>
<dbReference type="InterPro" id="IPR042070">
    <property type="entry name" value="PucR_C-HTH_sf"/>
</dbReference>
<dbReference type="Proteomes" id="UP000431401">
    <property type="component" value="Unassembled WGS sequence"/>
</dbReference>
<dbReference type="Gene3D" id="1.10.10.2840">
    <property type="entry name" value="PucR C-terminal helix-turn-helix domain"/>
    <property type="match status" value="1"/>
</dbReference>
<gene>
    <name evidence="3" type="ORF">NRB56_29370</name>
</gene>
<evidence type="ECO:0000259" key="1">
    <source>
        <dbReference type="Pfam" id="PF13556"/>
    </source>
</evidence>
<feature type="domain" description="RsbT co-antagonist protein RsbRD N-terminal" evidence="2">
    <location>
        <begin position="39"/>
        <end position="151"/>
    </location>
</feature>
<evidence type="ECO:0000259" key="2">
    <source>
        <dbReference type="Pfam" id="PF14361"/>
    </source>
</evidence>
<evidence type="ECO:0008006" key="5">
    <source>
        <dbReference type="Google" id="ProtNLM"/>
    </source>
</evidence>
<comment type="caution">
    <text evidence="3">The sequence shown here is derived from an EMBL/GenBank/DDBJ whole genome shotgun (WGS) entry which is preliminary data.</text>
</comment>
<evidence type="ECO:0000313" key="3">
    <source>
        <dbReference type="EMBL" id="MQY27354.1"/>
    </source>
</evidence>
<accession>A0A7K0DRA6</accession>
<sequence>MITPTNPSRPLHRSTFIAENLTALAYAIADRLMVDETIARGARYGEIVSTTNTCLKLASALMGRRGGGEILIELEQYAARCAHNDVPLAFLTGCLHKGMRILLDELAQESGSPADREIMRFLFEALLSATTAVSRSYLRELARVGDRPDRAVHAVAAALLSGRDPTILARSNGITIAEKYWVFAAAFTQPLEDRAEIRRWWSGRHNDLAVRYPDVLVVAGPRGATLLVPTAQLPAGDTTAAADDFFRTLDREVHLVVLQGAKSDLRRTADHAHELVTLARRRGLPPGLYRLDDLAIEHLLSQPGTERDHLAAIVAPIIPVPHLLETLRRHVHNNLDRRRTATDLTIHVNTLDYRLSRIQQLTGLDVRIPDQLFRIRMGLIAHENTGLDERPPPAMSAAAGR</sequence>
<feature type="domain" description="PucR C-terminal helix-turn-helix" evidence="1">
    <location>
        <begin position="323"/>
        <end position="380"/>
    </location>
</feature>
<evidence type="ECO:0000313" key="4">
    <source>
        <dbReference type="Proteomes" id="UP000431401"/>
    </source>
</evidence>
<dbReference type="RefSeq" id="WP_153342420.1">
    <property type="nucleotide sequence ID" value="NZ_WEGI01000006.1"/>
</dbReference>
<protein>
    <recommendedName>
        <fullName evidence="5">PucR family transcriptional regulator</fullName>
    </recommendedName>
</protein>
<dbReference type="InterPro" id="IPR051448">
    <property type="entry name" value="CdaR-like_regulators"/>
</dbReference>